<evidence type="ECO:0000313" key="8">
    <source>
        <dbReference type="Proteomes" id="UP000245021"/>
    </source>
</evidence>
<dbReference type="RefSeq" id="WP_109245446.1">
    <property type="nucleotide sequence ID" value="NZ_BFFO01000003.1"/>
</dbReference>
<dbReference type="GO" id="GO:0046872">
    <property type="term" value="F:metal ion binding"/>
    <property type="evidence" value="ECO:0007669"/>
    <property type="project" value="UniProtKB-KW"/>
</dbReference>
<dbReference type="GO" id="GO:0008156">
    <property type="term" value="P:negative regulation of DNA replication"/>
    <property type="evidence" value="ECO:0007669"/>
    <property type="project" value="UniProtKB-KW"/>
</dbReference>
<keyword evidence="4" id="KW-0862">Zinc</keyword>
<dbReference type="GO" id="GO:0006260">
    <property type="term" value="P:DNA replication"/>
    <property type="evidence" value="ECO:0007669"/>
    <property type="project" value="UniProtKB-KW"/>
</dbReference>
<comment type="caution">
    <text evidence="7">The sequence shown here is derived from an EMBL/GenBank/DDBJ whole genome shotgun (WGS) entry which is preliminary data.</text>
</comment>
<name>A0A2R5HGK7_9LACT</name>
<protein>
    <submittedName>
        <fullName evidence="7">DNA replication initiation control protein YabA</fullName>
    </submittedName>
</protein>
<keyword evidence="5" id="KW-0236">DNA replication inhibitor</keyword>
<keyword evidence="6" id="KW-0175">Coiled coil</keyword>
<keyword evidence="3" id="KW-0479">Metal-binding</keyword>
<feature type="coiled-coil region" evidence="6">
    <location>
        <begin position="7"/>
        <end position="58"/>
    </location>
</feature>
<dbReference type="InterPro" id="IPR010377">
    <property type="entry name" value="YabA"/>
</dbReference>
<evidence type="ECO:0000256" key="6">
    <source>
        <dbReference type="SAM" id="Coils"/>
    </source>
</evidence>
<evidence type="ECO:0000313" key="7">
    <source>
        <dbReference type="EMBL" id="GBG96475.1"/>
    </source>
</evidence>
<dbReference type="Pfam" id="PF06156">
    <property type="entry name" value="YabA"/>
    <property type="match status" value="1"/>
</dbReference>
<dbReference type="Proteomes" id="UP000245021">
    <property type="component" value="Unassembled WGS sequence"/>
</dbReference>
<dbReference type="EMBL" id="BFFO01000003">
    <property type="protein sequence ID" value="GBG96475.1"/>
    <property type="molecule type" value="Genomic_DNA"/>
</dbReference>
<proteinExistence type="predicted"/>
<keyword evidence="2" id="KW-0235">DNA replication</keyword>
<evidence type="ECO:0000256" key="5">
    <source>
        <dbReference type="ARBA" id="ARBA00022880"/>
    </source>
</evidence>
<accession>A0A2R5HGK7</accession>
<keyword evidence="8" id="KW-1185">Reference proteome</keyword>
<sequence length="101" mass="11638">MPKDPVLKQLENLEEQLSKTLKEVSSIKLQFEAALSENTKLSVENENLRNRFNEEQGDREPTVNATLRSVYYDKGSHICNSLFGTSREGEECLICQEILYR</sequence>
<dbReference type="PIRSF" id="PIRSF021439">
    <property type="entry name" value="DUF972"/>
    <property type="match status" value="1"/>
</dbReference>
<keyword evidence="1" id="KW-0963">Cytoplasm</keyword>
<evidence type="ECO:0000256" key="1">
    <source>
        <dbReference type="ARBA" id="ARBA00022490"/>
    </source>
</evidence>
<evidence type="ECO:0000256" key="2">
    <source>
        <dbReference type="ARBA" id="ARBA00022705"/>
    </source>
</evidence>
<dbReference type="OrthoDB" id="2112130at2"/>
<gene>
    <name evidence="7" type="primary">yabA</name>
    <name evidence="7" type="ORF">NtB2_00587</name>
</gene>
<organism evidence="7 8">
    <name type="scientific">Lactococcus termiticola</name>
    <dbReference type="NCBI Taxonomy" id="2169526"/>
    <lineage>
        <taxon>Bacteria</taxon>
        <taxon>Bacillati</taxon>
        <taxon>Bacillota</taxon>
        <taxon>Bacilli</taxon>
        <taxon>Lactobacillales</taxon>
        <taxon>Streptococcaceae</taxon>
        <taxon>Lactococcus</taxon>
    </lineage>
</organism>
<evidence type="ECO:0000256" key="3">
    <source>
        <dbReference type="ARBA" id="ARBA00022723"/>
    </source>
</evidence>
<evidence type="ECO:0000256" key="4">
    <source>
        <dbReference type="ARBA" id="ARBA00022833"/>
    </source>
</evidence>
<dbReference type="AlphaFoldDB" id="A0A2R5HGK7"/>
<reference evidence="7 8" key="1">
    <citation type="journal article" date="2018" name="Genome Announc.">
        <title>Draft Genome Sequence of Lactococcus sp. Strain NtB2 (JCM 32569), Isolated from the Gut of the Higher Termite Nasutitermes takasagoensis.</title>
        <authorList>
            <person name="Noda S."/>
            <person name="Aihara C."/>
            <person name="Yuki M."/>
            <person name="Ohkuma M."/>
        </authorList>
    </citation>
    <scope>NUCLEOTIDE SEQUENCE [LARGE SCALE GENOMIC DNA]</scope>
    <source>
        <strain evidence="7 8">NtB2</strain>
    </source>
</reference>